<dbReference type="GO" id="GO:0008270">
    <property type="term" value="F:zinc ion binding"/>
    <property type="evidence" value="ECO:0007669"/>
    <property type="project" value="UniProtKB-KW"/>
</dbReference>
<dbReference type="GeneID" id="113469507"/>
<dbReference type="PROSITE" id="PS50157">
    <property type="entry name" value="ZINC_FINGER_C2H2_2"/>
    <property type="match status" value="1"/>
</dbReference>
<accession>A0A3Q0J3T3</accession>
<evidence type="ECO:0000313" key="7">
    <source>
        <dbReference type="RefSeq" id="XP_026683081.1"/>
    </source>
</evidence>
<evidence type="ECO:0000256" key="2">
    <source>
        <dbReference type="ARBA" id="ARBA00022771"/>
    </source>
</evidence>
<keyword evidence="1" id="KW-0479">Metal-binding</keyword>
<organism evidence="6 7">
    <name type="scientific">Diaphorina citri</name>
    <name type="common">Asian citrus psyllid</name>
    <dbReference type="NCBI Taxonomy" id="121845"/>
    <lineage>
        <taxon>Eukaryota</taxon>
        <taxon>Metazoa</taxon>
        <taxon>Ecdysozoa</taxon>
        <taxon>Arthropoda</taxon>
        <taxon>Hexapoda</taxon>
        <taxon>Insecta</taxon>
        <taxon>Pterygota</taxon>
        <taxon>Neoptera</taxon>
        <taxon>Paraneoptera</taxon>
        <taxon>Hemiptera</taxon>
        <taxon>Sternorrhyncha</taxon>
        <taxon>Psylloidea</taxon>
        <taxon>Psyllidae</taxon>
        <taxon>Diaphorininae</taxon>
        <taxon>Diaphorina</taxon>
    </lineage>
</organism>
<dbReference type="PaxDb" id="121845-A0A3Q0J3T3"/>
<dbReference type="KEGG" id="dci:113469507"/>
<name>A0A3Q0J3T3_DIACI</name>
<sequence>MNNELVEHCKSCPSMARPDPYRYKYVCFGCSYFTYYINNIRKHINIHTGQKPYPCRYCDYKARETQALKVHTKRYHPKMYDVEYKT</sequence>
<keyword evidence="6" id="KW-1185">Reference proteome</keyword>
<protein>
    <submittedName>
        <fullName evidence="7">Zinc finger X-chromosomal protein-like</fullName>
    </submittedName>
</protein>
<dbReference type="InterPro" id="IPR013087">
    <property type="entry name" value="Znf_C2H2_type"/>
</dbReference>
<dbReference type="AlphaFoldDB" id="A0A3Q0J3T3"/>
<proteinExistence type="predicted"/>
<evidence type="ECO:0000256" key="4">
    <source>
        <dbReference type="PROSITE-ProRule" id="PRU00042"/>
    </source>
</evidence>
<evidence type="ECO:0000256" key="1">
    <source>
        <dbReference type="ARBA" id="ARBA00022723"/>
    </source>
</evidence>
<dbReference type="SMART" id="SM00355">
    <property type="entry name" value="ZnF_C2H2"/>
    <property type="match status" value="2"/>
</dbReference>
<evidence type="ECO:0000256" key="3">
    <source>
        <dbReference type="ARBA" id="ARBA00022833"/>
    </source>
</evidence>
<evidence type="ECO:0000313" key="6">
    <source>
        <dbReference type="Proteomes" id="UP000079169"/>
    </source>
</evidence>
<dbReference type="SUPFAM" id="SSF57667">
    <property type="entry name" value="beta-beta-alpha zinc fingers"/>
    <property type="match status" value="1"/>
</dbReference>
<reference evidence="7" key="1">
    <citation type="submission" date="2025-08" db="UniProtKB">
        <authorList>
            <consortium name="RefSeq"/>
        </authorList>
    </citation>
    <scope>IDENTIFICATION</scope>
</reference>
<dbReference type="InterPro" id="IPR036236">
    <property type="entry name" value="Znf_C2H2_sf"/>
</dbReference>
<dbReference type="Proteomes" id="UP000079169">
    <property type="component" value="Unplaced"/>
</dbReference>
<dbReference type="FunFam" id="3.30.160.60:FF:000446">
    <property type="entry name" value="Zinc finger protein"/>
    <property type="match status" value="1"/>
</dbReference>
<keyword evidence="2 4" id="KW-0863">Zinc-finger</keyword>
<dbReference type="RefSeq" id="XP_026683081.1">
    <property type="nucleotide sequence ID" value="XM_026827280.1"/>
</dbReference>
<keyword evidence="3" id="KW-0862">Zinc</keyword>
<dbReference type="GO" id="GO:0005634">
    <property type="term" value="C:nucleus"/>
    <property type="evidence" value="ECO:0007669"/>
    <property type="project" value="UniProtKB-ARBA"/>
</dbReference>
<dbReference type="OrthoDB" id="6077919at2759"/>
<gene>
    <name evidence="7" type="primary">LOC113469507</name>
</gene>
<evidence type="ECO:0000259" key="5">
    <source>
        <dbReference type="PROSITE" id="PS50157"/>
    </source>
</evidence>
<dbReference type="Gene3D" id="3.30.160.60">
    <property type="entry name" value="Classic Zinc Finger"/>
    <property type="match status" value="2"/>
</dbReference>
<feature type="domain" description="C2H2-type" evidence="5">
    <location>
        <begin position="25"/>
        <end position="52"/>
    </location>
</feature>